<dbReference type="Pfam" id="PF01614">
    <property type="entry name" value="IclR_C"/>
    <property type="match status" value="1"/>
</dbReference>
<gene>
    <name evidence="2" type="ORF">RxyAA322_25860</name>
</gene>
<proteinExistence type="predicted"/>
<dbReference type="InterPro" id="IPR050707">
    <property type="entry name" value="HTH_MetabolicPath_Reg"/>
</dbReference>
<dbReference type="Gene3D" id="3.30.450.40">
    <property type="match status" value="1"/>
</dbReference>
<dbReference type="PROSITE" id="PS51078">
    <property type="entry name" value="ICLR_ED"/>
    <property type="match status" value="1"/>
</dbReference>
<evidence type="ECO:0000313" key="3">
    <source>
        <dbReference type="Proteomes" id="UP000318065"/>
    </source>
</evidence>
<dbReference type="Proteomes" id="UP000318065">
    <property type="component" value="Chromosome"/>
</dbReference>
<dbReference type="InterPro" id="IPR014757">
    <property type="entry name" value="Tscrpt_reg_IclR_C"/>
</dbReference>
<dbReference type="AlphaFoldDB" id="A0A510HL95"/>
<reference evidence="2" key="1">
    <citation type="journal article" date="2019" name="Microbiol. Resour. Announc.">
        <title>Complete Genome Sequence of Rubrobacter xylanophilus Strain AA3-22, Isolated from Arima Onsen in Japan.</title>
        <authorList>
            <person name="Tomariguchi N."/>
            <person name="Miyazaki K."/>
        </authorList>
    </citation>
    <scope>NUCLEOTIDE SEQUENCE [LARGE SCALE GENOMIC DNA]</scope>
    <source>
        <strain evidence="2">AA3-22</strain>
    </source>
</reference>
<dbReference type="SUPFAM" id="SSF55781">
    <property type="entry name" value="GAF domain-like"/>
    <property type="match status" value="1"/>
</dbReference>
<organism evidence="2 3">
    <name type="scientific">Rubrobacter xylanophilus</name>
    <dbReference type="NCBI Taxonomy" id="49319"/>
    <lineage>
        <taxon>Bacteria</taxon>
        <taxon>Bacillati</taxon>
        <taxon>Actinomycetota</taxon>
        <taxon>Rubrobacteria</taxon>
        <taxon>Rubrobacterales</taxon>
        <taxon>Rubrobacteraceae</taxon>
        <taxon>Rubrobacter</taxon>
    </lineage>
</organism>
<protein>
    <recommendedName>
        <fullName evidence="1">IclR-ED domain-containing protein</fullName>
    </recommendedName>
</protein>
<name>A0A510HL95_9ACTN</name>
<dbReference type="GO" id="GO:0003677">
    <property type="term" value="F:DNA binding"/>
    <property type="evidence" value="ECO:0007669"/>
    <property type="project" value="TreeGrafter"/>
</dbReference>
<evidence type="ECO:0000313" key="2">
    <source>
        <dbReference type="EMBL" id="BBL80732.1"/>
    </source>
</evidence>
<feature type="domain" description="IclR-ED" evidence="1">
    <location>
        <begin position="1"/>
        <end position="75"/>
    </location>
</feature>
<dbReference type="PANTHER" id="PTHR30136">
    <property type="entry name" value="HELIX-TURN-HELIX TRANSCRIPTIONAL REGULATOR, ICLR FAMILY"/>
    <property type="match status" value="1"/>
</dbReference>
<dbReference type="PANTHER" id="PTHR30136:SF35">
    <property type="entry name" value="HTH-TYPE TRANSCRIPTIONAL REGULATOR RV1719"/>
    <property type="match status" value="1"/>
</dbReference>
<accession>A0A510HL95</accession>
<dbReference type="GO" id="GO:0045892">
    <property type="term" value="P:negative regulation of DNA-templated transcription"/>
    <property type="evidence" value="ECO:0007669"/>
    <property type="project" value="TreeGrafter"/>
</dbReference>
<dbReference type="GO" id="GO:0003700">
    <property type="term" value="F:DNA-binding transcription factor activity"/>
    <property type="evidence" value="ECO:0007669"/>
    <property type="project" value="TreeGrafter"/>
</dbReference>
<keyword evidence="3" id="KW-1185">Reference proteome</keyword>
<evidence type="ECO:0000259" key="1">
    <source>
        <dbReference type="PROSITE" id="PS51078"/>
    </source>
</evidence>
<dbReference type="InterPro" id="IPR029016">
    <property type="entry name" value="GAF-like_dom_sf"/>
</dbReference>
<dbReference type="EMBL" id="AP019791">
    <property type="protein sequence ID" value="BBL80732.1"/>
    <property type="molecule type" value="Genomic_DNA"/>
</dbReference>
<sequence length="86" mass="9539">MERIRSRGYAYDNEETSLGVSCVGAPVYNDRDGVIAAVSLAVPTHRFKHKRTEYTAAILEAAHRISRIANRGMGTYTERTDHASKA</sequence>